<feature type="transmembrane region" description="Helical" evidence="8">
    <location>
        <begin position="82"/>
        <end position="106"/>
    </location>
</feature>
<evidence type="ECO:0000256" key="3">
    <source>
        <dbReference type="ARBA" id="ARBA00022676"/>
    </source>
</evidence>
<dbReference type="InterPro" id="IPR038731">
    <property type="entry name" value="RgtA/B/C-like"/>
</dbReference>
<dbReference type="Proteomes" id="UP000318453">
    <property type="component" value="Chromosome"/>
</dbReference>
<dbReference type="AlphaFoldDB" id="A0A5B8NMQ6"/>
<evidence type="ECO:0000256" key="7">
    <source>
        <dbReference type="ARBA" id="ARBA00023136"/>
    </source>
</evidence>
<feature type="transmembrane region" description="Helical" evidence="8">
    <location>
        <begin position="268"/>
        <end position="290"/>
    </location>
</feature>
<evidence type="ECO:0000256" key="1">
    <source>
        <dbReference type="ARBA" id="ARBA00004651"/>
    </source>
</evidence>
<accession>A0A5B8NMQ6</accession>
<feature type="transmembrane region" description="Helical" evidence="8">
    <location>
        <begin position="321"/>
        <end position="341"/>
    </location>
</feature>
<evidence type="ECO:0000313" key="11">
    <source>
        <dbReference type="Proteomes" id="UP000318453"/>
    </source>
</evidence>
<keyword evidence="6 8" id="KW-1133">Transmembrane helix</keyword>
<evidence type="ECO:0000256" key="6">
    <source>
        <dbReference type="ARBA" id="ARBA00022989"/>
    </source>
</evidence>
<protein>
    <recommendedName>
        <fullName evidence="9">Glycosyltransferase RgtA/B/C/D-like domain-containing protein</fullName>
    </recommendedName>
</protein>
<keyword evidence="3" id="KW-0328">Glycosyltransferase</keyword>
<dbReference type="GO" id="GO:0009103">
    <property type="term" value="P:lipopolysaccharide biosynthetic process"/>
    <property type="evidence" value="ECO:0007669"/>
    <property type="project" value="UniProtKB-ARBA"/>
</dbReference>
<evidence type="ECO:0000256" key="8">
    <source>
        <dbReference type="SAM" id="Phobius"/>
    </source>
</evidence>
<keyword evidence="11" id="KW-1185">Reference proteome</keyword>
<organism evidence="10 11">
    <name type="scientific">Euhalothece natronophila Z-M001</name>
    <dbReference type="NCBI Taxonomy" id="522448"/>
    <lineage>
        <taxon>Bacteria</taxon>
        <taxon>Bacillati</taxon>
        <taxon>Cyanobacteriota</taxon>
        <taxon>Cyanophyceae</taxon>
        <taxon>Oscillatoriophycideae</taxon>
        <taxon>Chroococcales</taxon>
        <taxon>Halothecacae</taxon>
        <taxon>Halothece cluster</taxon>
        <taxon>Euhalothece</taxon>
    </lineage>
</organism>
<dbReference type="KEGG" id="enn:FRE64_09750"/>
<feature type="transmembrane region" description="Helical" evidence="8">
    <location>
        <begin position="353"/>
        <end position="375"/>
    </location>
</feature>
<comment type="subcellular location">
    <subcellularLocation>
        <location evidence="1">Cell membrane</location>
        <topology evidence="1">Multi-pass membrane protein</topology>
    </subcellularLocation>
</comment>
<sequence length="496" mass="57185">MSYDLARSPQKLLTPALIFNIYLPLIFISFVILFMPLEAVFQYDTDEGIQLAKAMLYQEGFQLYSEVWNDQPPLSTVVLAGWLQVFGHSIIAARLLTLVWATVLIWTVGQLVRHSAGTIPALLAVVWLTLSSNFLQLSVSVMIGLPAIALALLSLFFINHYLQGGHWAYLLVAGASFALSLQTKAFTAFLLPLFVLPIFLPQLQFPSYKGRKLTLTQRWQAVLITLLSFAVVLFLTWLLLPSPTLEQIIGAHFNSELREELSEHRGQVLVFLSWDYEYLGLLLIGLGISLWRDRGLYLPSLWWVTALILLLNHHPVWYHHYLLLTIPMAFIMAEAAKTVIVHFRKTPWRERSWFSQGILAFALVLVFFPIVGIPIRANILNDYYHRFVQQSQRDFEMLEQVLAYQEETEWLFTDFPIYSFYANLQVPPEIAVFSRKRLESENITENELQAVVENYQPKQILMGRFGQLPSILEDHLNENYTKAYEHEELAQYLRDS</sequence>
<reference evidence="10" key="1">
    <citation type="submission" date="2019-08" db="EMBL/GenBank/DDBJ databases">
        <title>Carotenoids and Carotenoid Binding Proteins in the Halophilic Cyanobacterium Euhalothece sp. ZM00.</title>
        <authorList>
            <person name="Cho S.M."/>
            <person name="Song J.Y."/>
            <person name="Park Y.-I."/>
        </authorList>
    </citation>
    <scope>NUCLEOTIDE SEQUENCE [LARGE SCALE GENOMIC DNA]</scope>
    <source>
        <strain evidence="10">Z-M001</strain>
    </source>
</reference>
<feature type="transmembrane region" description="Helical" evidence="8">
    <location>
        <begin position="12"/>
        <end position="35"/>
    </location>
</feature>
<dbReference type="OrthoDB" id="468539at2"/>
<evidence type="ECO:0000256" key="5">
    <source>
        <dbReference type="ARBA" id="ARBA00022692"/>
    </source>
</evidence>
<feature type="transmembrane region" description="Helical" evidence="8">
    <location>
        <begin position="169"/>
        <end position="199"/>
    </location>
</feature>
<dbReference type="PANTHER" id="PTHR33908">
    <property type="entry name" value="MANNOSYLTRANSFERASE YKCB-RELATED"/>
    <property type="match status" value="1"/>
</dbReference>
<feature type="transmembrane region" description="Helical" evidence="8">
    <location>
        <begin position="141"/>
        <end position="162"/>
    </location>
</feature>
<dbReference type="Pfam" id="PF13231">
    <property type="entry name" value="PMT_2"/>
    <property type="match status" value="1"/>
</dbReference>
<feature type="transmembrane region" description="Helical" evidence="8">
    <location>
        <begin position="219"/>
        <end position="240"/>
    </location>
</feature>
<dbReference type="GO" id="GO:0005886">
    <property type="term" value="C:plasma membrane"/>
    <property type="evidence" value="ECO:0007669"/>
    <property type="project" value="UniProtKB-SubCell"/>
</dbReference>
<gene>
    <name evidence="10" type="ORF">FRE64_09750</name>
</gene>
<proteinExistence type="predicted"/>
<keyword evidence="5 8" id="KW-0812">Transmembrane</keyword>
<feature type="transmembrane region" description="Helical" evidence="8">
    <location>
        <begin position="296"/>
        <end position="314"/>
    </location>
</feature>
<evidence type="ECO:0000313" key="10">
    <source>
        <dbReference type="EMBL" id="QDZ40207.1"/>
    </source>
</evidence>
<name>A0A5B8NMQ6_9CHRO</name>
<dbReference type="RefSeq" id="WP_146295892.1">
    <property type="nucleotide sequence ID" value="NZ_CP042326.1"/>
</dbReference>
<evidence type="ECO:0000259" key="9">
    <source>
        <dbReference type="Pfam" id="PF13231"/>
    </source>
</evidence>
<evidence type="ECO:0000256" key="2">
    <source>
        <dbReference type="ARBA" id="ARBA00022475"/>
    </source>
</evidence>
<dbReference type="EMBL" id="CP042326">
    <property type="protein sequence ID" value="QDZ40207.1"/>
    <property type="molecule type" value="Genomic_DNA"/>
</dbReference>
<keyword evidence="4" id="KW-0808">Transferase</keyword>
<feature type="transmembrane region" description="Helical" evidence="8">
    <location>
        <begin position="118"/>
        <end position="135"/>
    </location>
</feature>
<evidence type="ECO:0000256" key="4">
    <source>
        <dbReference type="ARBA" id="ARBA00022679"/>
    </source>
</evidence>
<feature type="domain" description="Glycosyltransferase RgtA/B/C/D-like" evidence="9">
    <location>
        <begin position="70"/>
        <end position="233"/>
    </location>
</feature>
<keyword evidence="7 8" id="KW-0472">Membrane</keyword>
<dbReference type="InterPro" id="IPR050297">
    <property type="entry name" value="LipidA_mod_glycosyltrf_83"/>
</dbReference>
<dbReference type="PANTHER" id="PTHR33908:SF11">
    <property type="entry name" value="MEMBRANE PROTEIN"/>
    <property type="match status" value="1"/>
</dbReference>
<keyword evidence="2" id="KW-1003">Cell membrane</keyword>
<dbReference type="GO" id="GO:0016763">
    <property type="term" value="F:pentosyltransferase activity"/>
    <property type="evidence" value="ECO:0007669"/>
    <property type="project" value="TreeGrafter"/>
</dbReference>